<dbReference type="AlphaFoldDB" id="A0A5C5XR97"/>
<feature type="compositionally biased region" description="Basic and acidic residues" evidence="4">
    <location>
        <begin position="1037"/>
        <end position="1047"/>
    </location>
</feature>
<feature type="region of interest" description="Disordered" evidence="4">
    <location>
        <begin position="604"/>
        <end position="685"/>
    </location>
</feature>
<keyword evidence="3" id="KW-0472">Membrane</keyword>
<dbReference type="Pfam" id="PF03958">
    <property type="entry name" value="Secretin_N"/>
    <property type="match status" value="3"/>
</dbReference>
<evidence type="ECO:0000256" key="2">
    <source>
        <dbReference type="ARBA" id="ARBA00022729"/>
    </source>
</evidence>
<accession>A0A5C5XR97</accession>
<evidence type="ECO:0000256" key="1">
    <source>
        <dbReference type="ARBA" id="ARBA00004370"/>
    </source>
</evidence>
<sequence>MTFGVCRTRARCRTKTRHLTDPRCLNSHRWQAFHRWQLSLCAGFIWLVAGPAWAQPQALVQTPSGPVAVATAGPGAPKGAPNGPPGRPQPGPPGKDAKNPDEKAGDASAEKPEDPKVIRRETLDGKEADPEELKVGVGPDGKVAFAFRNQPWVDLIQWLAEISEQPLDWQELPADRVNLASPGRYTVDQTRDLFNRHLLARGYTLLELDGGITVVKTESINPGMVRRVEESDLDSLQPHTFVRALMDVGWLSSEKLAEELKPMISSNGRLTALTTTNRIEAMDAAINLRQIAELLQQERDVASRDALAPEFRLVHIPAEEAKQMLEEFLGVEEKSSAPMTPQQMQMMQRMQQQNGNKPPAAKKETEISIVANTRQNSVLIRGPRDKIATATEFVRRIDVPSDSFQTLDDIKSRVQAFRLKSLDAEKLIDIVTEMNVLQPKTHIRVDTDNSAVIVSGAAVDRFIVKELIDQLDGSGRRFEVLQLRRLAAEEVAESIAFLMGQEEEDDDDNQSRRYYYYGYGGGGGDDKKEADQFRVAPNARYNQVLLWANENEMNEVRSLLVKLGELPPPGGNRETFRVVEAASTPETYEYLQRLKSQFEQMTGKEIRLPDEENFTSPISDPDESSDADDGSDDENPDGKDQDENDETSDESADDESKSKNSEDDSPDPSEGQPVEPLAQPAASNLTTGVSTVQGQFLVTENEIASNENETTEPPLSDTIQSMEDFDRQFRDRIRRSVEAQAAKDADADETPIDIIVDDDGNLVLRSNDTDALDSLEELMLKIRPPQREYVVFHLKHARASMITIDLEDYFATEEEEESDADRFYRYWFYDDSSSSSDKPSGLAAGSRLKFVYNIETNTLVVSGATPSQLRTIRELVELWDVPEPVDDSRARFTKLVKIQYGRAETIAQTLKDAYRDLLSGNDKAFGAKNNAKNGRQDENQERNENGGGGGLTDSQSGQDSGGGGYSFKGKLSFGIDEIGNTLLISAEGKSLLELMEEMVRQLDEAAQPGGDVEVLRIGGNLSGQSLQQALEAFGLDGSDREGNDNDNRPANGGVERGPRRGGNGRPFNPAAAQGYLRN</sequence>
<name>A0A5C5XR97_9PLAN</name>
<feature type="compositionally biased region" description="Low complexity" evidence="4">
    <location>
        <begin position="69"/>
        <end position="81"/>
    </location>
</feature>
<dbReference type="EMBL" id="SJPL01000002">
    <property type="protein sequence ID" value="TWT65746.1"/>
    <property type="molecule type" value="Genomic_DNA"/>
</dbReference>
<gene>
    <name evidence="6" type="ORF">Pan14r_52950</name>
</gene>
<organism evidence="6 7">
    <name type="scientific">Crateriforma conspicua</name>
    <dbReference type="NCBI Taxonomy" id="2527996"/>
    <lineage>
        <taxon>Bacteria</taxon>
        <taxon>Pseudomonadati</taxon>
        <taxon>Planctomycetota</taxon>
        <taxon>Planctomycetia</taxon>
        <taxon>Planctomycetales</taxon>
        <taxon>Planctomycetaceae</taxon>
        <taxon>Crateriforma</taxon>
    </lineage>
</organism>
<evidence type="ECO:0000256" key="3">
    <source>
        <dbReference type="ARBA" id="ARBA00023136"/>
    </source>
</evidence>
<evidence type="ECO:0000313" key="6">
    <source>
        <dbReference type="EMBL" id="TWT65746.1"/>
    </source>
</evidence>
<dbReference type="InterPro" id="IPR050810">
    <property type="entry name" value="Bact_Secretion_Sys_Channel"/>
</dbReference>
<feature type="compositionally biased region" description="Acidic residues" evidence="4">
    <location>
        <begin position="620"/>
        <end position="635"/>
    </location>
</feature>
<feature type="region of interest" description="Disordered" evidence="4">
    <location>
        <begin position="1035"/>
        <end position="1078"/>
    </location>
</feature>
<feature type="compositionally biased region" description="Acidic residues" evidence="4">
    <location>
        <begin position="642"/>
        <end position="653"/>
    </location>
</feature>
<dbReference type="GO" id="GO:0016020">
    <property type="term" value="C:membrane"/>
    <property type="evidence" value="ECO:0007669"/>
    <property type="project" value="UniProtKB-SubCell"/>
</dbReference>
<proteinExistence type="predicted"/>
<evidence type="ECO:0000259" key="5">
    <source>
        <dbReference type="Pfam" id="PF03958"/>
    </source>
</evidence>
<feature type="domain" description="NolW-like" evidence="5">
    <location>
        <begin position="414"/>
        <end position="473"/>
    </location>
</feature>
<dbReference type="Gene3D" id="3.30.1370.120">
    <property type="match status" value="4"/>
</dbReference>
<dbReference type="PANTHER" id="PTHR30332:SF24">
    <property type="entry name" value="SECRETIN GSPD-RELATED"/>
    <property type="match status" value="1"/>
</dbReference>
<feature type="compositionally biased region" description="Pro residues" evidence="4">
    <location>
        <begin position="82"/>
        <end position="93"/>
    </location>
</feature>
<protein>
    <submittedName>
        <fullName evidence="6">Bacterial type II/III secretion system short domain protein</fullName>
    </submittedName>
</protein>
<dbReference type="InterPro" id="IPR005644">
    <property type="entry name" value="NolW-like"/>
</dbReference>
<dbReference type="GO" id="GO:0009306">
    <property type="term" value="P:protein secretion"/>
    <property type="evidence" value="ECO:0007669"/>
    <property type="project" value="TreeGrafter"/>
</dbReference>
<evidence type="ECO:0000256" key="4">
    <source>
        <dbReference type="SAM" id="MobiDB-lite"/>
    </source>
</evidence>
<feature type="region of interest" description="Disordered" evidence="4">
    <location>
        <begin position="925"/>
        <end position="963"/>
    </location>
</feature>
<dbReference type="Proteomes" id="UP000317238">
    <property type="component" value="Unassembled WGS sequence"/>
</dbReference>
<comment type="caution">
    <text evidence="6">The sequence shown here is derived from an EMBL/GenBank/DDBJ whole genome shotgun (WGS) entry which is preliminary data.</text>
</comment>
<feature type="region of interest" description="Disordered" evidence="4">
    <location>
        <begin position="69"/>
        <end position="135"/>
    </location>
</feature>
<dbReference type="PANTHER" id="PTHR30332">
    <property type="entry name" value="PROBABLE GENERAL SECRETION PATHWAY PROTEIN D"/>
    <property type="match status" value="1"/>
</dbReference>
<keyword evidence="2" id="KW-0732">Signal</keyword>
<feature type="compositionally biased region" description="Basic and acidic residues" evidence="4">
    <location>
        <begin position="934"/>
        <end position="944"/>
    </location>
</feature>
<comment type="subcellular location">
    <subcellularLocation>
        <location evidence="1">Membrane</location>
    </subcellularLocation>
</comment>
<keyword evidence="7" id="KW-1185">Reference proteome</keyword>
<feature type="domain" description="NolW-like" evidence="5">
    <location>
        <begin position="311"/>
        <end position="402"/>
    </location>
</feature>
<feature type="domain" description="NolW-like" evidence="5">
    <location>
        <begin position="790"/>
        <end position="884"/>
    </location>
</feature>
<dbReference type="GO" id="GO:0015627">
    <property type="term" value="C:type II protein secretion system complex"/>
    <property type="evidence" value="ECO:0007669"/>
    <property type="project" value="TreeGrafter"/>
</dbReference>
<feature type="compositionally biased region" description="Basic and acidic residues" evidence="4">
    <location>
        <begin position="95"/>
        <end position="134"/>
    </location>
</feature>
<reference evidence="6 7" key="1">
    <citation type="submission" date="2019-02" db="EMBL/GenBank/DDBJ databases">
        <title>Deep-cultivation of Planctomycetes and their phenomic and genomic characterization uncovers novel biology.</title>
        <authorList>
            <person name="Wiegand S."/>
            <person name="Jogler M."/>
            <person name="Boedeker C."/>
            <person name="Pinto D."/>
            <person name="Vollmers J."/>
            <person name="Rivas-Marin E."/>
            <person name="Kohn T."/>
            <person name="Peeters S.H."/>
            <person name="Heuer A."/>
            <person name="Rast P."/>
            <person name="Oberbeckmann S."/>
            <person name="Bunk B."/>
            <person name="Jeske O."/>
            <person name="Meyerdierks A."/>
            <person name="Storesund J.E."/>
            <person name="Kallscheuer N."/>
            <person name="Luecker S."/>
            <person name="Lage O.M."/>
            <person name="Pohl T."/>
            <person name="Merkel B.J."/>
            <person name="Hornburger P."/>
            <person name="Mueller R.-W."/>
            <person name="Bruemmer F."/>
            <person name="Labrenz M."/>
            <person name="Spormann A.M."/>
            <person name="Op Den Camp H."/>
            <person name="Overmann J."/>
            <person name="Amann R."/>
            <person name="Jetten M.S.M."/>
            <person name="Mascher T."/>
            <person name="Medema M.H."/>
            <person name="Devos D.P."/>
            <person name="Kaster A.-K."/>
            <person name="Ovreas L."/>
            <person name="Rohde M."/>
            <person name="Galperin M.Y."/>
            <person name="Jogler C."/>
        </authorList>
    </citation>
    <scope>NUCLEOTIDE SEQUENCE [LARGE SCALE GENOMIC DNA]</scope>
    <source>
        <strain evidence="6 7">Pan14r</strain>
    </source>
</reference>
<evidence type="ECO:0000313" key="7">
    <source>
        <dbReference type="Proteomes" id="UP000317238"/>
    </source>
</evidence>
<dbReference type="InterPro" id="IPR038591">
    <property type="entry name" value="NolW-like_sf"/>
</dbReference>